<dbReference type="Pfam" id="PF00609">
    <property type="entry name" value="DAGK_acc"/>
    <property type="match status" value="1"/>
</dbReference>
<dbReference type="EMBL" id="FN596248">
    <property type="protein sequence ID" value="CBI34037.3"/>
    <property type="molecule type" value="Genomic_DNA"/>
</dbReference>
<dbReference type="GO" id="GO:0007200">
    <property type="term" value="P:phospholipase C-activating G protein-coupled receptor signaling pathway"/>
    <property type="evidence" value="ECO:0007669"/>
    <property type="project" value="InterPro"/>
</dbReference>
<protein>
    <recommendedName>
        <fullName evidence="5">Diacylglycerol kinase accessory domain-containing protein</fullName>
    </recommendedName>
</protein>
<reference evidence="7" key="1">
    <citation type="journal article" date="2007" name="Nature">
        <title>The grapevine genome sequence suggests ancestral hexaploidization in major angiosperm phyla.</title>
        <authorList>
            <consortium name="The French-Italian Public Consortium for Grapevine Genome Characterization."/>
            <person name="Jaillon O."/>
            <person name="Aury J.-M."/>
            <person name="Noel B."/>
            <person name="Policriti A."/>
            <person name="Clepet C."/>
            <person name="Casagrande A."/>
            <person name="Choisne N."/>
            <person name="Aubourg S."/>
            <person name="Vitulo N."/>
            <person name="Jubin C."/>
            <person name="Vezzi A."/>
            <person name="Legeai F."/>
            <person name="Hugueney P."/>
            <person name="Dasilva C."/>
            <person name="Horner D."/>
            <person name="Mica E."/>
            <person name="Jublot D."/>
            <person name="Poulain J."/>
            <person name="Bruyere C."/>
            <person name="Billault A."/>
            <person name="Segurens B."/>
            <person name="Gouyvenoux M."/>
            <person name="Ugarte E."/>
            <person name="Cattonaro F."/>
            <person name="Anthouard V."/>
            <person name="Vico V."/>
            <person name="Del Fabbro C."/>
            <person name="Alaux M."/>
            <person name="Di Gaspero G."/>
            <person name="Dumas V."/>
            <person name="Felice N."/>
            <person name="Paillard S."/>
            <person name="Juman I."/>
            <person name="Moroldo M."/>
            <person name="Scalabrin S."/>
            <person name="Canaguier A."/>
            <person name="Le Clainche I."/>
            <person name="Malacrida G."/>
            <person name="Durand E."/>
            <person name="Pesole G."/>
            <person name="Laucou V."/>
            <person name="Chatelet P."/>
            <person name="Merdinoglu D."/>
            <person name="Delledonne M."/>
            <person name="Pezzotti M."/>
            <person name="Lecharny A."/>
            <person name="Scarpelli C."/>
            <person name="Artiguenave F."/>
            <person name="Pe M.E."/>
            <person name="Valle G."/>
            <person name="Morgante M."/>
            <person name="Caboche M."/>
            <person name="Adam-Blondon A.-F."/>
            <person name="Weissenbach J."/>
            <person name="Quetier F."/>
            <person name="Wincker P."/>
        </authorList>
    </citation>
    <scope>NUCLEOTIDE SEQUENCE [LARGE SCALE GENOMIC DNA]</scope>
    <source>
        <strain evidence="7">cv. Pinot noir / PN40024</strain>
    </source>
</reference>
<evidence type="ECO:0000256" key="1">
    <source>
        <dbReference type="ARBA" id="ARBA00022679"/>
    </source>
</evidence>
<dbReference type="HOGENOM" id="CLU_2404027_0_0_1"/>
<keyword evidence="2" id="KW-0547">Nucleotide-binding</keyword>
<feature type="domain" description="Diacylglycerol kinase accessory" evidence="5">
    <location>
        <begin position="8"/>
        <end position="84"/>
    </location>
</feature>
<keyword evidence="7" id="KW-1185">Reference proteome</keyword>
<evidence type="ECO:0000256" key="4">
    <source>
        <dbReference type="ARBA" id="ARBA00022840"/>
    </source>
</evidence>
<gene>
    <name evidence="6" type="ordered locus">VIT_03s0017g00770</name>
</gene>
<dbReference type="AlphaFoldDB" id="D7TU63"/>
<dbReference type="GO" id="GO:0004143">
    <property type="term" value="F:ATP-dependent diacylglycerol kinase activity"/>
    <property type="evidence" value="ECO:0007669"/>
    <property type="project" value="InterPro"/>
</dbReference>
<accession>D7TU63</accession>
<proteinExistence type="predicted"/>
<name>D7TU63_VITVI</name>
<dbReference type="Proteomes" id="UP000009183">
    <property type="component" value="Chromosome 3"/>
</dbReference>
<keyword evidence="1" id="KW-0808">Transferase</keyword>
<dbReference type="eggNOG" id="KOG1169">
    <property type="taxonomic scope" value="Eukaryota"/>
</dbReference>
<keyword evidence="3" id="KW-0418">Kinase</keyword>
<organism evidence="6 7">
    <name type="scientific">Vitis vinifera</name>
    <name type="common">Grape</name>
    <dbReference type="NCBI Taxonomy" id="29760"/>
    <lineage>
        <taxon>Eukaryota</taxon>
        <taxon>Viridiplantae</taxon>
        <taxon>Streptophyta</taxon>
        <taxon>Embryophyta</taxon>
        <taxon>Tracheophyta</taxon>
        <taxon>Spermatophyta</taxon>
        <taxon>Magnoliopsida</taxon>
        <taxon>eudicotyledons</taxon>
        <taxon>Gunneridae</taxon>
        <taxon>Pentapetalae</taxon>
        <taxon>rosids</taxon>
        <taxon>Vitales</taxon>
        <taxon>Vitaceae</taxon>
        <taxon>Viteae</taxon>
        <taxon>Vitis</taxon>
    </lineage>
</organism>
<sequence>MSLLFKLNNSFVNFLYNLHLTCSHNFFSIYSIKSIVCLNLPCFLGEVDPWERSNVKKKRERKFTPSFVDDGLLEVIGFKDSWHGLKNDSIILS</sequence>
<evidence type="ECO:0000256" key="2">
    <source>
        <dbReference type="ARBA" id="ARBA00022741"/>
    </source>
</evidence>
<dbReference type="PaxDb" id="29760-VIT_03s0017g00770.t01"/>
<dbReference type="InterPro" id="IPR000756">
    <property type="entry name" value="Diacylglycerol_kin_accessory"/>
</dbReference>
<evidence type="ECO:0000259" key="5">
    <source>
        <dbReference type="Pfam" id="PF00609"/>
    </source>
</evidence>
<dbReference type="PANTHER" id="PTHR11255:SF29">
    <property type="entry name" value="DIACYLGLYCEROL KINASE"/>
    <property type="match status" value="1"/>
</dbReference>
<evidence type="ECO:0000313" key="7">
    <source>
        <dbReference type="Proteomes" id="UP000009183"/>
    </source>
</evidence>
<evidence type="ECO:0000313" key="6">
    <source>
        <dbReference type="EMBL" id="CBI34037.3"/>
    </source>
</evidence>
<keyword evidence="4" id="KW-0067">ATP-binding</keyword>
<dbReference type="GO" id="GO:0005524">
    <property type="term" value="F:ATP binding"/>
    <property type="evidence" value="ECO:0007669"/>
    <property type="project" value="UniProtKB-KW"/>
</dbReference>
<dbReference type="InParanoid" id="D7TU63"/>
<dbReference type="PANTHER" id="PTHR11255">
    <property type="entry name" value="DIACYLGLYCEROL KINASE"/>
    <property type="match status" value="1"/>
</dbReference>
<dbReference type="InterPro" id="IPR037607">
    <property type="entry name" value="DGK"/>
</dbReference>
<evidence type="ECO:0000256" key="3">
    <source>
        <dbReference type="ARBA" id="ARBA00022777"/>
    </source>
</evidence>